<dbReference type="RefSeq" id="YP_004301372.1">
    <property type="nucleotide sequence ID" value="NC_015253.1"/>
</dbReference>
<accession>D9J0I6</accession>
<organism evidence="1 2">
    <name type="scientific">Brochothrix phage A9</name>
    <dbReference type="NCBI Taxonomy" id="857312"/>
    <lineage>
        <taxon>Viruses</taxon>
        <taxon>Duplodnaviria</taxon>
        <taxon>Heunggongvirae</taxon>
        <taxon>Uroviricota</taxon>
        <taxon>Caudoviricetes</taxon>
        <taxon>Herelleviridae</taxon>
        <taxon>Klumppvirus</taxon>
        <taxon>Klumppvirus A9</taxon>
    </lineage>
</organism>
<dbReference type="OrthoDB" id="41565at10239"/>
<reference evidence="1 2" key="1">
    <citation type="journal article" date="2010" name="J. Bacteriol.">
        <title>Brochothrix thermosphacta bacteriophages feature heterogeneous and highly mosaic genomes and utilize unique prophage insertion sites.</title>
        <authorList>
            <person name="Kilcher S."/>
            <person name="Loessner M.J."/>
            <person name="Klumpp J."/>
        </authorList>
    </citation>
    <scope>NUCLEOTIDE SEQUENCE [LARGE SCALE GENOMIC DNA]</scope>
</reference>
<dbReference type="Proteomes" id="UP000000331">
    <property type="component" value="Segment"/>
</dbReference>
<evidence type="ECO:0000313" key="1">
    <source>
        <dbReference type="EMBL" id="ADJ53081.1"/>
    </source>
</evidence>
<sequence length="161" mass="18526">MKNVGKWLVGLEGVEYWNDYTAFDTIEEAIEHGREVLQKWNSSSDDEKIATSLSDEISNHYDDDMSNIDVFVVGRMERVNAVVDADNIIDTIAQATYDNADLPETLDNYLEDIEEAHVEELHNLIAGWLDKHEYNPRAFTLEETRTVDVYPDDKEESNHDT</sequence>
<dbReference type="KEGG" id="vg:10359077"/>
<keyword evidence="2" id="KW-1185">Reference proteome</keyword>
<name>D9J0I6_9CAUD</name>
<dbReference type="EMBL" id="HM242243">
    <property type="protein sequence ID" value="ADJ53081.1"/>
    <property type="molecule type" value="Genomic_DNA"/>
</dbReference>
<dbReference type="GeneID" id="10359077"/>
<proteinExistence type="predicted"/>
<protein>
    <submittedName>
        <fullName evidence="1">Gp39</fullName>
    </submittedName>
</protein>
<evidence type="ECO:0000313" key="2">
    <source>
        <dbReference type="Proteomes" id="UP000000331"/>
    </source>
</evidence>